<sequence>MIKSFVVFGIGRLGSTVARTLFDLQNEVLAIDINAEKVRNISEDVTTAIQADITDGEVLEDIGLKNFDVAIIAIGTNLESAIMATMACVEAEIPLIVAKAPTKRYGRILRKLGAHKIIYPEMDMGVRLAQKLTDDGILDFFELSEDYGIVEYRIPDSWVGDTIRDLEVRNQYHINVIALRRNEDLIVQNISKEPLRKEDIIIFFGSSEDLGAMKALYDESN</sequence>
<name>A0A3S4ZQR2_9FIRM</name>
<dbReference type="InterPro" id="IPR006037">
    <property type="entry name" value="RCK_C"/>
</dbReference>
<reference evidence="3 4" key="1">
    <citation type="submission" date="2018-12" db="EMBL/GenBank/DDBJ databases">
        <authorList>
            <consortium name="Pathogen Informatics"/>
        </authorList>
    </citation>
    <scope>NUCLEOTIDE SEQUENCE [LARGE SCALE GENOMIC DNA]</scope>
    <source>
        <strain evidence="3 4">NCTC13079</strain>
    </source>
</reference>
<evidence type="ECO:0000259" key="1">
    <source>
        <dbReference type="PROSITE" id="PS51201"/>
    </source>
</evidence>
<protein>
    <submittedName>
        <fullName evidence="3">Ktr system potassium uptake protein A</fullName>
    </submittedName>
</protein>
<proteinExistence type="predicted"/>
<dbReference type="InterPro" id="IPR050721">
    <property type="entry name" value="Trk_Ktr_HKT_K-transport"/>
</dbReference>
<dbReference type="InterPro" id="IPR036291">
    <property type="entry name" value="NAD(P)-bd_dom_sf"/>
</dbReference>
<dbReference type="RefSeq" id="WP_126465502.1">
    <property type="nucleotide sequence ID" value="NZ_JAUSWF010000009.1"/>
</dbReference>
<gene>
    <name evidence="3" type="primary">ktrA</name>
    <name evidence="3" type="ORF">NCTC13079_00906</name>
</gene>
<dbReference type="AlphaFoldDB" id="A0A3S4ZQR2"/>
<dbReference type="PROSITE" id="PS51201">
    <property type="entry name" value="RCK_N"/>
    <property type="match status" value="1"/>
</dbReference>
<feature type="domain" description="RCK C-terminal" evidence="2">
    <location>
        <begin position="135"/>
        <end position="219"/>
    </location>
</feature>
<dbReference type="PANTHER" id="PTHR43833:SF7">
    <property type="entry name" value="KTR SYSTEM POTASSIUM UPTAKE PROTEIN C"/>
    <property type="match status" value="1"/>
</dbReference>
<dbReference type="InterPro" id="IPR036721">
    <property type="entry name" value="RCK_C_sf"/>
</dbReference>
<accession>A0A3S4ZQR2</accession>
<dbReference type="GO" id="GO:0008324">
    <property type="term" value="F:monoatomic cation transmembrane transporter activity"/>
    <property type="evidence" value="ECO:0007669"/>
    <property type="project" value="InterPro"/>
</dbReference>
<keyword evidence="4" id="KW-1185">Reference proteome</keyword>
<dbReference type="Pfam" id="PF02080">
    <property type="entry name" value="TrkA_C"/>
    <property type="match status" value="1"/>
</dbReference>
<dbReference type="GO" id="GO:0006813">
    <property type="term" value="P:potassium ion transport"/>
    <property type="evidence" value="ECO:0007669"/>
    <property type="project" value="InterPro"/>
</dbReference>
<evidence type="ECO:0000259" key="2">
    <source>
        <dbReference type="PROSITE" id="PS51202"/>
    </source>
</evidence>
<dbReference type="KEGG" id="piv:NCTC13079_00906"/>
<dbReference type="PANTHER" id="PTHR43833">
    <property type="entry name" value="POTASSIUM CHANNEL PROTEIN 2-RELATED-RELATED"/>
    <property type="match status" value="1"/>
</dbReference>
<dbReference type="EMBL" id="LR134523">
    <property type="protein sequence ID" value="VEJ35740.1"/>
    <property type="molecule type" value="Genomic_DNA"/>
</dbReference>
<dbReference type="SUPFAM" id="SSF116726">
    <property type="entry name" value="TrkA C-terminal domain-like"/>
    <property type="match status" value="1"/>
</dbReference>
<dbReference type="InterPro" id="IPR003148">
    <property type="entry name" value="RCK_N"/>
</dbReference>
<dbReference type="Gene3D" id="3.40.50.720">
    <property type="entry name" value="NAD(P)-binding Rossmann-like Domain"/>
    <property type="match status" value="1"/>
</dbReference>
<dbReference type="Proteomes" id="UP000269544">
    <property type="component" value="Chromosome"/>
</dbReference>
<dbReference type="OrthoDB" id="9776294at2"/>
<dbReference type="Pfam" id="PF02254">
    <property type="entry name" value="TrkA_N"/>
    <property type="match status" value="1"/>
</dbReference>
<feature type="domain" description="RCK N-terminal" evidence="1">
    <location>
        <begin position="2"/>
        <end position="122"/>
    </location>
</feature>
<dbReference type="PROSITE" id="PS51202">
    <property type="entry name" value="RCK_C"/>
    <property type="match status" value="1"/>
</dbReference>
<evidence type="ECO:0000313" key="3">
    <source>
        <dbReference type="EMBL" id="VEJ35740.1"/>
    </source>
</evidence>
<dbReference type="Gene3D" id="3.30.70.1450">
    <property type="entry name" value="Regulator of K+ conductance, C-terminal domain"/>
    <property type="match status" value="1"/>
</dbReference>
<evidence type="ECO:0000313" key="4">
    <source>
        <dbReference type="Proteomes" id="UP000269544"/>
    </source>
</evidence>
<dbReference type="SUPFAM" id="SSF51735">
    <property type="entry name" value="NAD(P)-binding Rossmann-fold domains"/>
    <property type="match status" value="1"/>
</dbReference>
<organism evidence="3 4">
    <name type="scientific">Aedoeadaptatus ivorii</name>
    <dbReference type="NCBI Taxonomy" id="54006"/>
    <lineage>
        <taxon>Bacteria</taxon>
        <taxon>Bacillati</taxon>
        <taxon>Bacillota</taxon>
        <taxon>Tissierellia</taxon>
        <taxon>Tissierellales</taxon>
        <taxon>Peptoniphilaceae</taxon>
        <taxon>Aedoeadaptatus</taxon>
    </lineage>
</organism>